<proteinExistence type="predicted"/>
<gene>
    <name evidence="1" type="ORF">EVAR_63213_1</name>
</gene>
<name>A0A4C1ZGZ7_EUMVA</name>
<sequence length="144" mass="15948">MRLITEPAVGVSSARSGRRPRVSCCGLSLFLIRLGGESGPLKTPSASCTRRYLLRPVHREAVEFMFLALRDLVLMAEGSGFQINDFAPAWRRRAAAGPLRREDLQQCAVLSNYGDSILLTDTAHITPDLIKRITPAKRRDGRVD</sequence>
<organism evidence="1 2">
    <name type="scientific">Eumeta variegata</name>
    <name type="common">Bagworm moth</name>
    <name type="synonym">Eumeta japonica</name>
    <dbReference type="NCBI Taxonomy" id="151549"/>
    <lineage>
        <taxon>Eukaryota</taxon>
        <taxon>Metazoa</taxon>
        <taxon>Ecdysozoa</taxon>
        <taxon>Arthropoda</taxon>
        <taxon>Hexapoda</taxon>
        <taxon>Insecta</taxon>
        <taxon>Pterygota</taxon>
        <taxon>Neoptera</taxon>
        <taxon>Endopterygota</taxon>
        <taxon>Lepidoptera</taxon>
        <taxon>Glossata</taxon>
        <taxon>Ditrysia</taxon>
        <taxon>Tineoidea</taxon>
        <taxon>Psychidae</taxon>
        <taxon>Oiketicinae</taxon>
        <taxon>Eumeta</taxon>
    </lineage>
</organism>
<evidence type="ECO:0000313" key="1">
    <source>
        <dbReference type="EMBL" id="GBP86384.1"/>
    </source>
</evidence>
<protein>
    <submittedName>
        <fullName evidence="1">Uncharacterized protein</fullName>
    </submittedName>
</protein>
<reference evidence="1 2" key="1">
    <citation type="journal article" date="2019" name="Commun. Biol.">
        <title>The bagworm genome reveals a unique fibroin gene that provides high tensile strength.</title>
        <authorList>
            <person name="Kono N."/>
            <person name="Nakamura H."/>
            <person name="Ohtoshi R."/>
            <person name="Tomita M."/>
            <person name="Numata K."/>
            <person name="Arakawa K."/>
        </authorList>
    </citation>
    <scope>NUCLEOTIDE SEQUENCE [LARGE SCALE GENOMIC DNA]</scope>
</reference>
<dbReference type="AlphaFoldDB" id="A0A4C1ZGZ7"/>
<comment type="caution">
    <text evidence="1">The sequence shown here is derived from an EMBL/GenBank/DDBJ whole genome shotgun (WGS) entry which is preliminary data.</text>
</comment>
<accession>A0A4C1ZGZ7</accession>
<keyword evidence="2" id="KW-1185">Reference proteome</keyword>
<dbReference type="Proteomes" id="UP000299102">
    <property type="component" value="Unassembled WGS sequence"/>
</dbReference>
<evidence type="ECO:0000313" key="2">
    <source>
        <dbReference type="Proteomes" id="UP000299102"/>
    </source>
</evidence>
<dbReference type="EMBL" id="BGZK01001792">
    <property type="protein sequence ID" value="GBP86384.1"/>
    <property type="molecule type" value="Genomic_DNA"/>
</dbReference>